<organism evidence="1 2">
    <name type="scientific">Teladorsagia circumcincta</name>
    <name type="common">Brown stomach worm</name>
    <name type="synonym">Ostertagia circumcincta</name>
    <dbReference type="NCBI Taxonomy" id="45464"/>
    <lineage>
        <taxon>Eukaryota</taxon>
        <taxon>Metazoa</taxon>
        <taxon>Ecdysozoa</taxon>
        <taxon>Nematoda</taxon>
        <taxon>Chromadorea</taxon>
        <taxon>Rhabditida</taxon>
        <taxon>Rhabditina</taxon>
        <taxon>Rhabditomorpha</taxon>
        <taxon>Strongyloidea</taxon>
        <taxon>Trichostrongylidae</taxon>
        <taxon>Teladorsagia</taxon>
    </lineage>
</organism>
<gene>
    <name evidence="1" type="ORF">TELCIR_08205</name>
</gene>
<dbReference type="OrthoDB" id="296386at2759"/>
<reference evidence="1 2" key="1">
    <citation type="submission" date="2015-09" db="EMBL/GenBank/DDBJ databases">
        <title>Draft genome of the parasitic nematode Teladorsagia circumcincta isolate WARC Sus (inbred).</title>
        <authorList>
            <person name="Mitreva M."/>
        </authorList>
    </citation>
    <scope>NUCLEOTIDE SEQUENCE [LARGE SCALE GENOMIC DNA]</scope>
    <source>
        <strain evidence="1 2">S</strain>
    </source>
</reference>
<sequence>MVFILKYVFQSIIPAVPASIRVAQRRKRYVVNYVTEKGDVPYRIKNRRRARNAKLAWVMSLAKGGMASKLVPKVGVEPTEQVLQPNC</sequence>
<protein>
    <submittedName>
        <fullName evidence="1">Uncharacterized protein</fullName>
    </submittedName>
</protein>
<keyword evidence="2" id="KW-1185">Reference proteome</keyword>
<dbReference type="Proteomes" id="UP000230423">
    <property type="component" value="Unassembled WGS sequence"/>
</dbReference>
<proteinExistence type="predicted"/>
<evidence type="ECO:0000313" key="2">
    <source>
        <dbReference type="Proteomes" id="UP000230423"/>
    </source>
</evidence>
<dbReference type="EMBL" id="KZ346453">
    <property type="protein sequence ID" value="PIO69958.1"/>
    <property type="molecule type" value="Genomic_DNA"/>
</dbReference>
<dbReference type="AlphaFoldDB" id="A0A2G9UI81"/>
<name>A0A2G9UI81_TELCI</name>
<accession>A0A2G9UI81</accession>
<evidence type="ECO:0000313" key="1">
    <source>
        <dbReference type="EMBL" id="PIO69958.1"/>
    </source>
</evidence>